<keyword evidence="3 5" id="KW-0687">Ribonucleoprotein</keyword>
<evidence type="ECO:0000256" key="4">
    <source>
        <dbReference type="ARBA" id="ARBA00071664"/>
    </source>
</evidence>
<dbReference type="Proteomes" id="UP000005297">
    <property type="component" value="Unassembled WGS sequence"/>
</dbReference>
<dbReference type="FunFam" id="4.10.410.60:FF:000001">
    <property type="entry name" value="50S ribosomal protein L35"/>
    <property type="match status" value="1"/>
</dbReference>
<dbReference type="EMBL" id="AATS01000004">
    <property type="protein sequence ID" value="EAU54975.1"/>
    <property type="molecule type" value="Genomic_DNA"/>
</dbReference>
<accession>Q0F0Q3</accession>
<dbReference type="NCBIfam" id="TIGR00001">
    <property type="entry name" value="rpmI_bact"/>
    <property type="match status" value="1"/>
</dbReference>
<dbReference type="InterPro" id="IPR021137">
    <property type="entry name" value="Ribosomal_bL35-like"/>
</dbReference>
<dbReference type="InterPro" id="IPR037229">
    <property type="entry name" value="Ribosomal_bL35_sf"/>
</dbReference>
<dbReference type="GO" id="GO:0006412">
    <property type="term" value="P:translation"/>
    <property type="evidence" value="ECO:0007669"/>
    <property type="project" value="UniProtKB-UniRule"/>
</dbReference>
<evidence type="ECO:0000256" key="2">
    <source>
        <dbReference type="ARBA" id="ARBA00022980"/>
    </source>
</evidence>
<gene>
    <name evidence="5" type="primary">rpmI</name>
    <name evidence="8" type="ORF">SPV1_06519</name>
</gene>
<evidence type="ECO:0000313" key="8">
    <source>
        <dbReference type="EMBL" id="EAU54975.1"/>
    </source>
</evidence>
<dbReference type="eggNOG" id="COG0291">
    <property type="taxonomic scope" value="Bacteria"/>
</dbReference>
<dbReference type="PANTHER" id="PTHR33343:SF1">
    <property type="entry name" value="LARGE RIBOSOMAL SUBUNIT PROTEIN BL35M"/>
    <property type="match status" value="1"/>
</dbReference>
<comment type="similarity">
    <text evidence="1 5 6">Belongs to the bacterial ribosomal protein bL35 family.</text>
</comment>
<dbReference type="InterPro" id="IPR001706">
    <property type="entry name" value="Ribosomal_bL35"/>
</dbReference>
<dbReference type="FunCoup" id="Q0F0Q3">
    <property type="interactions" value="382"/>
</dbReference>
<dbReference type="GO" id="GO:0022625">
    <property type="term" value="C:cytosolic large ribosomal subunit"/>
    <property type="evidence" value="ECO:0007669"/>
    <property type="project" value="TreeGrafter"/>
</dbReference>
<dbReference type="PROSITE" id="PS00936">
    <property type="entry name" value="RIBOSOMAL_L35"/>
    <property type="match status" value="1"/>
</dbReference>
<reference evidence="8 9" key="1">
    <citation type="submission" date="2006-09" db="EMBL/GenBank/DDBJ databases">
        <authorList>
            <person name="Emerson D."/>
            <person name="Ferriera S."/>
            <person name="Johnson J."/>
            <person name="Kravitz S."/>
            <person name="Halpern A."/>
            <person name="Remington K."/>
            <person name="Beeson K."/>
            <person name="Tran B."/>
            <person name="Rogers Y.-H."/>
            <person name="Friedman R."/>
            <person name="Venter J.C."/>
        </authorList>
    </citation>
    <scope>NUCLEOTIDE SEQUENCE [LARGE SCALE GENOMIC DNA]</scope>
    <source>
        <strain evidence="8 9">PV-1</strain>
    </source>
</reference>
<evidence type="ECO:0000313" key="9">
    <source>
        <dbReference type="Proteomes" id="UP000005297"/>
    </source>
</evidence>
<dbReference type="PRINTS" id="PR00064">
    <property type="entry name" value="RIBOSOMALL35"/>
</dbReference>
<dbReference type="Gene3D" id="4.10.410.60">
    <property type="match status" value="1"/>
</dbReference>
<feature type="compositionally biased region" description="Basic residues" evidence="7">
    <location>
        <begin position="33"/>
        <end position="44"/>
    </location>
</feature>
<dbReference type="PANTHER" id="PTHR33343">
    <property type="entry name" value="54S RIBOSOMAL PROTEIN BL35M"/>
    <property type="match status" value="1"/>
</dbReference>
<evidence type="ECO:0000256" key="1">
    <source>
        <dbReference type="ARBA" id="ARBA00006598"/>
    </source>
</evidence>
<dbReference type="SUPFAM" id="SSF143034">
    <property type="entry name" value="L35p-like"/>
    <property type="match status" value="1"/>
</dbReference>
<protein>
    <recommendedName>
        <fullName evidence="4 5">Large ribosomal subunit protein bL35</fullName>
    </recommendedName>
</protein>
<dbReference type="InParanoid" id="Q0F0Q3"/>
<sequence length="66" mass="7243">MPKMKSNSGAAKRFSKTGSGKWKRNKAFGSHILTKKSPKRKRNMRGTELVSGSDAKALERLVPGRG</sequence>
<dbReference type="STRING" id="314344.AL013_02250"/>
<proteinExistence type="inferred from homology"/>
<name>Q0F0Q3_9PROT</name>
<dbReference type="AlphaFoldDB" id="Q0F0Q3"/>
<dbReference type="HOGENOM" id="CLU_169643_1_1_0"/>
<organism evidence="8 9">
    <name type="scientific">Mariprofundus ferrooxydans PV-1</name>
    <dbReference type="NCBI Taxonomy" id="314345"/>
    <lineage>
        <taxon>Bacteria</taxon>
        <taxon>Pseudomonadati</taxon>
        <taxon>Pseudomonadota</taxon>
        <taxon>Candidatius Mariprofundia</taxon>
        <taxon>Mariprofundales</taxon>
        <taxon>Mariprofundaceae</taxon>
        <taxon>Mariprofundus</taxon>
    </lineage>
</organism>
<comment type="caution">
    <text evidence="8">The sequence shown here is derived from an EMBL/GenBank/DDBJ whole genome shotgun (WGS) entry which is preliminary data.</text>
</comment>
<dbReference type="HAMAP" id="MF_00514">
    <property type="entry name" value="Ribosomal_bL35"/>
    <property type="match status" value="1"/>
</dbReference>
<keyword evidence="2 5" id="KW-0689">Ribosomal protein</keyword>
<evidence type="ECO:0000256" key="3">
    <source>
        <dbReference type="ARBA" id="ARBA00023274"/>
    </source>
</evidence>
<dbReference type="InterPro" id="IPR018265">
    <property type="entry name" value="Ribosomal_bL35_CS"/>
</dbReference>
<dbReference type="OrthoDB" id="47476at2"/>
<dbReference type="GO" id="GO:0003735">
    <property type="term" value="F:structural constituent of ribosome"/>
    <property type="evidence" value="ECO:0007669"/>
    <property type="project" value="InterPro"/>
</dbReference>
<evidence type="ECO:0000256" key="7">
    <source>
        <dbReference type="SAM" id="MobiDB-lite"/>
    </source>
</evidence>
<evidence type="ECO:0000256" key="5">
    <source>
        <dbReference type="HAMAP-Rule" id="MF_00514"/>
    </source>
</evidence>
<feature type="region of interest" description="Disordered" evidence="7">
    <location>
        <begin position="1"/>
        <end position="66"/>
    </location>
</feature>
<dbReference type="Pfam" id="PF01632">
    <property type="entry name" value="Ribosomal_L35p"/>
    <property type="match status" value="1"/>
</dbReference>
<dbReference type="RefSeq" id="WP_009851597.1">
    <property type="nucleotide sequence ID" value="NZ_DS022295.1"/>
</dbReference>
<keyword evidence="9" id="KW-1185">Reference proteome</keyword>
<evidence type="ECO:0000256" key="6">
    <source>
        <dbReference type="RuleBase" id="RU000568"/>
    </source>
</evidence>